<organism evidence="4 5">
    <name type="scientific">Candidatus Korobacter versatilis</name>
    <dbReference type="NCBI Taxonomy" id="658062"/>
    <lineage>
        <taxon>Bacteria</taxon>
        <taxon>Pseudomonadati</taxon>
        <taxon>Acidobacteriota</taxon>
        <taxon>Terriglobia</taxon>
        <taxon>Terriglobales</taxon>
        <taxon>Candidatus Korobacteraceae</taxon>
        <taxon>Candidatus Korobacter</taxon>
    </lineage>
</organism>
<proteinExistence type="inferred from homology"/>
<evidence type="ECO:0000313" key="5">
    <source>
        <dbReference type="Proteomes" id="UP000779809"/>
    </source>
</evidence>
<protein>
    <submittedName>
        <fullName evidence="4">Histidine-type phosphatase</fullName>
    </submittedName>
</protein>
<sequence>MMRRLALLSLALFGAVSLYAQSAAGDLQLQQVVIVSRHGVRSPTDTRPPLAQVAADPWPSWPVGPGELTPRGQQLATIMGGYYRDAFAQAGLLTASGCPRANDIYLWSDVEQRTRLSAQAMLDGMYPGCGVKLHMKPDPEKDDPIFHPTTTGVCKVDGPTARNAIFGRIGGDFAAVMKAHAEQFAKLQAVLKCCAPTLCAANSSSCTLQQVPATITPEGRLRGPIPIASSTTEIFLLEYGNDLPADQVAWGRIDEPTLLYLSELHDLHVDIAERTQYPAQRAGSNLLDQVLNTLRGKISGKAAPRAKAPANTNAVLYLGHDTNIANLGGMLNADWMVEGYQANATPPGGALAFELFRGKPKTANAGKHFVRLFYYAQSPGQLREAVRLDASHPPSRAEIAIPGCAVPAAKAGTGMACPWPVFERLAAAAIDRECVGNGSAAPPKRIESMR</sequence>
<dbReference type="AlphaFoldDB" id="A0A932A6Q5"/>
<dbReference type="InterPro" id="IPR033379">
    <property type="entry name" value="Acid_Pase_AS"/>
</dbReference>
<evidence type="ECO:0000256" key="2">
    <source>
        <dbReference type="ARBA" id="ARBA00022801"/>
    </source>
</evidence>
<evidence type="ECO:0000313" key="4">
    <source>
        <dbReference type="EMBL" id="MBI2677720.1"/>
    </source>
</evidence>
<evidence type="ECO:0000256" key="1">
    <source>
        <dbReference type="ARBA" id="ARBA00005375"/>
    </source>
</evidence>
<dbReference type="SUPFAM" id="SSF53254">
    <property type="entry name" value="Phosphoglycerate mutase-like"/>
    <property type="match status" value="1"/>
</dbReference>
<comment type="similarity">
    <text evidence="1">Belongs to the histidine acid phosphatase family.</text>
</comment>
<evidence type="ECO:0000256" key="3">
    <source>
        <dbReference type="SAM" id="SignalP"/>
    </source>
</evidence>
<dbReference type="PANTHER" id="PTHR11567">
    <property type="entry name" value="ACID PHOSPHATASE-RELATED"/>
    <property type="match status" value="1"/>
</dbReference>
<dbReference type="InterPro" id="IPR029033">
    <property type="entry name" value="His_PPase_superfam"/>
</dbReference>
<keyword evidence="2" id="KW-0378">Hydrolase</keyword>
<dbReference type="EMBL" id="JACPNR010000004">
    <property type="protein sequence ID" value="MBI2677720.1"/>
    <property type="molecule type" value="Genomic_DNA"/>
</dbReference>
<comment type="caution">
    <text evidence="4">The sequence shown here is derived from an EMBL/GenBank/DDBJ whole genome shotgun (WGS) entry which is preliminary data.</text>
</comment>
<gene>
    <name evidence="4" type="ORF">HYX28_02955</name>
</gene>
<dbReference type="Pfam" id="PF00328">
    <property type="entry name" value="His_Phos_2"/>
    <property type="match status" value="2"/>
</dbReference>
<feature type="chain" id="PRO_5036679838" evidence="3">
    <location>
        <begin position="21"/>
        <end position="450"/>
    </location>
</feature>
<dbReference type="InterPro" id="IPR000560">
    <property type="entry name" value="His_Pase_clade-2"/>
</dbReference>
<feature type="signal peptide" evidence="3">
    <location>
        <begin position="1"/>
        <end position="20"/>
    </location>
</feature>
<keyword evidence="3" id="KW-0732">Signal</keyword>
<dbReference type="InterPro" id="IPR050645">
    <property type="entry name" value="Histidine_acid_phosphatase"/>
</dbReference>
<dbReference type="CDD" id="cd07061">
    <property type="entry name" value="HP_HAP_like"/>
    <property type="match status" value="1"/>
</dbReference>
<dbReference type="Proteomes" id="UP000779809">
    <property type="component" value="Unassembled WGS sequence"/>
</dbReference>
<name>A0A932A6Q5_9BACT</name>
<dbReference type="GO" id="GO:0050308">
    <property type="term" value="F:sugar-phosphatase activity"/>
    <property type="evidence" value="ECO:0007669"/>
    <property type="project" value="TreeGrafter"/>
</dbReference>
<accession>A0A932A6Q5</accession>
<dbReference type="PROSITE" id="PS00616">
    <property type="entry name" value="HIS_ACID_PHOSPHAT_1"/>
    <property type="match status" value="1"/>
</dbReference>
<dbReference type="Gene3D" id="3.40.50.1240">
    <property type="entry name" value="Phosphoglycerate mutase-like"/>
    <property type="match status" value="2"/>
</dbReference>
<dbReference type="GO" id="GO:0030288">
    <property type="term" value="C:outer membrane-bounded periplasmic space"/>
    <property type="evidence" value="ECO:0007669"/>
    <property type="project" value="TreeGrafter"/>
</dbReference>
<dbReference type="PANTHER" id="PTHR11567:SF110">
    <property type="entry name" value="2-PHOSPHOXYLOSE PHOSPHATASE 1"/>
    <property type="match status" value="1"/>
</dbReference>
<reference evidence="4" key="1">
    <citation type="submission" date="2020-07" db="EMBL/GenBank/DDBJ databases">
        <title>Huge and variable diversity of episymbiotic CPR bacteria and DPANN archaea in groundwater ecosystems.</title>
        <authorList>
            <person name="He C.Y."/>
            <person name="Keren R."/>
            <person name="Whittaker M."/>
            <person name="Farag I.F."/>
            <person name="Doudna J."/>
            <person name="Cate J.H.D."/>
            <person name="Banfield J.F."/>
        </authorList>
    </citation>
    <scope>NUCLEOTIDE SEQUENCE</scope>
    <source>
        <strain evidence="4">NC_groundwater_580_Pr5_B-0.1um_64_19</strain>
    </source>
</reference>